<dbReference type="Proteomes" id="UP001442841">
    <property type="component" value="Chromosome"/>
</dbReference>
<proteinExistence type="predicted"/>
<protein>
    <submittedName>
        <fullName evidence="1">Uncharacterized protein</fullName>
    </submittedName>
</protein>
<accession>A0ABZ3FL60</accession>
<dbReference type="EMBL" id="CP154795">
    <property type="protein sequence ID" value="XAN06390.1"/>
    <property type="molecule type" value="Genomic_DNA"/>
</dbReference>
<reference evidence="1 2" key="1">
    <citation type="submission" date="2024-04" db="EMBL/GenBank/DDBJ databases">
        <title>Isolation of an actinomycete strain from pig manure.</title>
        <authorList>
            <person name="Gong T."/>
            <person name="Yu Z."/>
            <person name="An M."/>
            <person name="Wei C."/>
            <person name="Yang W."/>
            <person name="Liu L."/>
        </authorList>
    </citation>
    <scope>NUCLEOTIDE SEQUENCE [LARGE SCALE GENOMIC DNA]</scope>
    <source>
        <strain evidence="1 2">ZF39</strain>
    </source>
</reference>
<sequence>MLRVELRVAGLPMVVLGAGDVLMFGRAPQSNQPERDPGSMLQVTLLALPHSTAYTSRVLGELVVGEDTVRLLWHGSTEAQLASLFEAPGGARRVTLAQGMSALLDEGENTVTVLRGRQGLLPGQFDDLMLELTVTTTETPPSYLAPEDSGQDLTVPAPQLTHGSKEWFVALALAEPWLVGDDSYPRPPSNREIYERILDWHGYAWNLDRPQRVDDAIRAISRIAFGPRDDPFSGVSGRRISNVRFSVGRRAAEVRLVTAEELAEVYARARRPD</sequence>
<keyword evidence="2" id="KW-1185">Reference proteome</keyword>
<name>A0ABZ3FL60_9ACTN</name>
<dbReference type="RefSeq" id="WP_425307820.1">
    <property type="nucleotide sequence ID" value="NZ_CP154795.1"/>
</dbReference>
<evidence type="ECO:0000313" key="2">
    <source>
        <dbReference type="Proteomes" id="UP001442841"/>
    </source>
</evidence>
<gene>
    <name evidence="1" type="ORF">AADG42_03390</name>
</gene>
<evidence type="ECO:0000313" key="1">
    <source>
        <dbReference type="EMBL" id="XAN06390.1"/>
    </source>
</evidence>
<organism evidence="1 2">
    <name type="scientific">Ammonicoccus fulvus</name>
    <dbReference type="NCBI Taxonomy" id="3138240"/>
    <lineage>
        <taxon>Bacteria</taxon>
        <taxon>Bacillati</taxon>
        <taxon>Actinomycetota</taxon>
        <taxon>Actinomycetes</taxon>
        <taxon>Propionibacteriales</taxon>
        <taxon>Propionibacteriaceae</taxon>
        <taxon>Ammonicoccus</taxon>
    </lineage>
</organism>